<organism evidence="2 3">
    <name type="scientific">Tegillarca granosa</name>
    <name type="common">Malaysian cockle</name>
    <name type="synonym">Anadara granosa</name>
    <dbReference type="NCBI Taxonomy" id="220873"/>
    <lineage>
        <taxon>Eukaryota</taxon>
        <taxon>Metazoa</taxon>
        <taxon>Spiralia</taxon>
        <taxon>Lophotrochozoa</taxon>
        <taxon>Mollusca</taxon>
        <taxon>Bivalvia</taxon>
        <taxon>Autobranchia</taxon>
        <taxon>Pteriomorphia</taxon>
        <taxon>Arcoida</taxon>
        <taxon>Arcoidea</taxon>
        <taxon>Arcidae</taxon>
        <taxon>Tegillarca</taxon>
    </lineage>
</organism>
<proteinExistence type="predicted"/>
<comment type="caution">
    <text evidence="2">The sequence shown here is derived from an EMBL/GenBank/DDBJ whole genome shotgun (WGS) entry which is preliminary data.</text>
</comment>
<keyword evidence="3" id="KW-1185">Reference proteome</keyword>
<accession>A0ABQ9F3B1</accession>
<dbReference type="Proteomes" id="UP001217089">
    <property type="component" value="Unassembled WGS sequence"/>
</dbReference>
<sequence length="82" mass="9454">MHRQSLLKAVMGMNHQEKKKRKPSTPEEETRYWCGASLEKNGLTVKYISDYKATGDHRKGDFLLEYIGGTFVFGRSRGTEEK</sequence>
<evidence type="ECO:0000313" key="3">
    <source>
        <dbReference type="Proteomes" id="UP001217089"/>
    </source>
</evidence>
<protein>
    <submittedName>
        <fullName evidence="2">Uncharacterized protein</fullName>
    </submittedName>
</protein>
<reference evidence="2 3" key="1">
    <citation type="submission" date="2022-12" db="EMBL/GenBank/DDBJ databases">
        <title>Chromosome-level genome of Tegillarca granosa.</title>
        <authorList>
            <person name="Kim J."/>
        </authorList>
    </citation>
    <scope>NUCLEOTIDE SEQUENCE [LARGE SCALE GENOMIC DNA]</scope>
    <source>
        <strain evidence="2">Teg-2019</strain>
        <tissue evidence="2">Adductor muscle</tissue>
    </source>
</reference>
<feature type="region of interest" description="Disordered" evidence="1">
    <location>
        <begin position="1"/>
        <end position="29"/>
    </location>
</feature>
<name>A0ABQ9F3B1_TEGGR</name>
<evidence type="ECO:0000256" key="1">
    <source>
        <dbReference type="SAM" id="MobiDB-lite"/>
    </source>
</evidence>
<dbReference type="EMBL" id="JARBDR010000486">
    <property type="protein sequence ID" value="KAJ8311819.1"/>
    <property type="molecule type" value="Genomic_DNA"/>
</dbReference>
<evidence type="ECO:0000313" key="2">
    <source>
        <dbReference type="EMBL" id="KAJ8311819.1"/>
    </source>
</evidence>
<gene>
    <name evidence="2" type="ORF">KUTeg_010632</name>
</gene>